<accession>A0AAE0H285</accession>
<protein>
    <submittedName>
        <fullName evidence="2">Uncharacterized protein</fullName>
    </submittedName>
</protein>
<keyword evidence="3" id="KW-1185">Reference proteome</keyword>
<dbReference type="EMBL" id="LGRX02000421">
    <property type="protein sequence ID" value="KAK3288637.1"/>
    <property type="molecule type" value="Genomic_DNA"/>
</dbReference>
<gene>
    <name evidence="2" type="ORF">CYMTET_3855</name>
</gene>
<feature type="region of interest" description="Disordered" evidence="1">
    <location>
        <begin position="233"/>
        <end position="259"/>
    </location>
</feature>
<proteinExistence type="predicted"/>
<evidence type="ECO:0000256" key="1">
    <source>
        <dbReference type="SAM" id="MobiDB-lite"/>
    </source>
</evidence>
<organism evidence="2 3">
    <name type="scientific">Cymbomonas tetramitiformis</name>
    <dbReference type="NCBI Taxonomy" id="36881"/>
    <lineage>
        <taxon>Eukaryota</taxon>
        <taxon>Viridiplantae</taxon>
        <taxon>Chlorophyta</taxon>
        <taxon>Pyramimonadophyceae</taxon>
        <taxon>Pyramimonadales</taxon>
        <taxon>Pyramimonadaceae</taxon>
        <taxon>Cymbomonas</taxon>
    </lineage>
</organism>
<reference evidence="2 3" key="1">
    <citation type="journal article" date="2015" name="Genome Biol. Evol.">
        <title>Comparative Genomics of a Bacterivorous Green Alga Reveals Evolutionary Causalities and Consequences of Phago-Mixotrophic Mode of Nutrition.</title>
        <authorList>
            <person name="Burns J.A."/>
            <person name="Paasch A."/>
            <person name="Narechania A."/>
            <person name="Kim E."/>
        </authorList>
    </citation>
    <scope>NUCLEOTIDE SEQUENCE [LARGE SCALE GENOMIC DNA]</scope>
    <source>
        <strain evidence="2 3">PLY_AMNH</strain>
    </source>
</reference>
<evidence type="ECO:0000313" key="3">
    <source>
        <dbReference type="Proteomes" id="UP001190700"/>
    </source>
</evidence>
<sequence length="308" mass="34516">MYNPVTPQALAIVNGEFDLVGILDRKPYHVNNGQHNLYQAESGDNNELFTLTKHDMCFRETRSLLERKRNLCMNDSLLKVFSSFVSLPVWEEGKDYYEEDKVVFVGISQTQMLMDRAKSQSAAVAIATAGKLTIQNTGAYQVRIGDTLCWDFPDESNINKMKSARKRAKYSDGNRVTAAVVPIQKLVENLTKHYKKMSRQVLEEHGGKLSAIYPEIYARKRATDRIIGKATTSAFSDEPAKRSAPASMDSGSSVALDTEKATERGLQRIVRVDRALILLEQFLKSTDMESLRYATSLGPSSTNLDTDE</sequence>
<name>A0AAE0H285_9CHLO</name>
<dbReference type="AlphaFoldDB" id="A0AAE0H285"/>
<dbReference type="Proteomes" id="UP001190700">
    <property type="component" value="Unassembled WGS sequence"/>
</dbReference>
<evidence type="ECO:0000313" key="2">
    <source>
        <dbReference type="EMBL" id="KAK3288637.1"/>
    </source>
</evidence>
<comment type="caution">
    <text evidence="2">The sequence shown here is derived from an EMBL/GenBank/DDBJ whole genome shotgun (WGS) entry which is preliminary data.</text>
</comment>